<dbReference type="HOGENOM" id="CLU_2255206_0_0_1"/>
<dbReference type="EMBL" id="FR824273">
    <property type="protein sequence ID" value="CCA24221.1"/>
    <property type="molecule type" value="Genomic_DNA"/>
</dbReference>
<dbReference type="AlphaFoldDB" id="F0WSA2"/>
<accession>F0WSA2</accession>
<reference evidence="1" key="2">
    <citation type="submission" date="2011-02" db="EMBL/GenBank/DDBJ databases">
        <authorList>
            <person name="MacLean D."/>
        </authorList>
    </citation>
    <scope>NUCLEOTIDE SEQUENCE</scope>
</reference>
<organism evidence="1">
    <name type="scientific">Albugo laibachii Nc14</name>
    <dbReference type="NCBI Taxonomy" id="890382"/>
    <lineage>
        <taxon>Eukaryota</taxon>
        <taxon>Sar</taxon>
        <taxon>Stramenopiles</taxon>
        <taxon>Oomycota</taxon>
        <taxon>Peronosporomycetes</taxon>
        <taxon>Albuginales</taxon>
        <taxon>Albuginaceae</taxon>
        <taxon>Albugo</taxon>
    </lineage>
</organism>
<name>F0WSA2_9STRA</name>
<proteinExistence type="predicted"/>
<gene>
    <name evidence="1" type="primary">AlNc14C228G9241</name>
    <name evidence="1" type="ORF">ALNC14_103650</name>
</gene>
<reference evidence="1" key="1">
    <citation type="journal article" date="2011" name="PLoS Biol.">
        <title>Gene gain and loss during evolution of obligate parasitism in the white rust pathogen of Arabidopsis thaliana.</title>
        <authorList>
            <person name="Kemen E."/>
            <person name="Gardiner A."/>
            <person name="Schultz-Larsen T."/>
            <person name="Kemen A.C."/>
            <person name="Balmuth A.L."/>
            <person name="Robert-Seilaniantz A."/>
            <person name="Bailey K."/>
            <person name="Holub E."/>
            <person name="Studholme D.J."/>
            <person name="Maclean D."/>
            <person name="Jones J.D."/>
        </authorList>
    </citation>
    <scope>NUCLEOTIDE SEQUENCE</scope>
</reference>
<evidence type="ECO:0000313" key="1">
    <source>
        <dbReference type="EMBL" id="CCA24221.1"/>
    </source>
</evidence>
<protein>
    <submittedName>
        <fullName evidence="1">AlNc14C228G9241 protein</fullName>
    </submittedName>
</protein>
<sequence>MPWTKSKCANVVIDNITDKCPFPVETQALHPSGKLLLTALVEAWRFFRYISISHEYDRSRKRVSILIARKFYWIFDGAVIQIRFNKAKNEQLARLIHSRLLDRG</sequence>